<dbReference type="SMART" id="SM00311">
    <property type="entry name" value="PWI"/>
    <property type="match status" value="1"/>
</dbReference>
<dbReference type="PANTHER" id="PTHR23148">
    <property type="entry name" value="SERINE/ARGININE REGULATED NUCLEAR MATRIX PROTEIN"/>
    <property type="match status" value="1"/>
</dbReference>
<dbReference type="EMBL" id="JAPDRL010000004">
    <property type="protein sequence ID" value="KAJ9669085.1"/>
    <property type="molecule type" value="Genomic_DNA"/>
</dbReference>
<name>A0ABQ9P622_9PEZI</name>
<dbReference type="Pfam" id="PF01480">
    <property type="entry name" value="PWI"/>
    <property type="match status" value="1"/>
</dbReference>
<evidence type="ECO:0000256" key="2">
    <source>
        <dbReference type="SAM" id="MobiDB-lite"/>
    </source>
</evidence>
<feature type="domain" description="PWI" evidence="3">
    <location>
        <begin position="12"/>
        <end position="110"/>
    </location>
</feature>
<reference evidence="4" key="1">
    <citation type="submission" date="2022-10" db="EMBL/GenBank/DDBJ databases">
        <title>Culturing micro-colonial fungi from biological soil crusts in the Mojave desert and describing Neophaeococcomyces mojavensis, and introducing the new genera and species Taxawa tesnikishii.</title>
        <authorList>
            <person name="Kurbessoian T."/>
            <person name="Stajich J.E."/>
        </authorList>
    </citation>
    <scope>NUCLEOTIDE SEQUENCE</scope>
    <source>
        <strain evidence="4">TK_1</strain>
    </source>
</reference>
<dbReference type="InterPro" id="IPR052225">
    <property type="entry name" value="Ser/Arg_repetitive_matrix"/>
</dbReference>
<evidence type="ECO:0000313" key="5">
    <source>
        <dbReference type="Proteomes" id="UP001172684"/>
    </source>
</evidence>
<organism evidence="4 5">
    <name type="scientific">Coniosporium apollinis</name>
    <dbReference type="NCBI Taxonomy" id="61459"/>
    <lineage>
        <taxon>Eukaryota</taxon>
        <taxon>Fungi</taxon>
        <taxon>Dikarya</taxon>
        <taxon>Ascomycota</taxon>
        <taxon>Pezizomycotina</taxon>
        <taxon>Dothideomycetes</taxon>
        <taxon>Dothideomycetes incertae sedis</taxon>
        <taxon>Coniosporium</taxon>
    </lineage>
</organism>
<evidence type="ECO:0000259" key="3">
    <source>
        <dbReference type="PROSITE" id="PS51025"/>
    </source>
</evidence>
<proteinExistence type="predicted"/>
<dbReference type="PANTHER" id="PTHR23148:SF0">
    <property type="entry name" value="SERINE_ARGININE REPETITIVE MATRIX PROTEIN 1"/>
    <property type="match status" value="1"/>
</dbReference>
<feature type="compositionally biased region" description="Basic and acidic residues" evidence="2">
    <location>
        <begin position="170"/>
        <end position="184"/>
    </location>
</feature>
<keyword evidence="1" id="KW-0507">mRNA processing</keyword>
<dbReference type="InterPro" id="IPR002483">
    <property type="entry name" value="PWI_dom"/>
</dbReference>
<dbReference type="SUPFAM" id="SSF101233">
    <property type="entry name" value="PWI domain"/>
    <property type="match status" value="1"/>
</dbReference>
<feature type="region of interest" description="Disordered" evidence="2">
    <location>
        <begin position="140"/>
        <end position="197"/>
    </location>
</feature>
<gene>
    <name evidence="4" type="ORF">H2201_000911</name>
</gene>
<evidence type="ECO:0000256" key="1">
    <source>
        <dbReference type="ARBA" id="ARBA00022664"/>
    </source>
</evidence>
<keyword evidence="5" id="KW-1185">Reference proteome</keyword>
<feature type="compositionally biased region" description="Acidic residues" evidence="2">
    <location>
        <begin position="158"/>
        <end position="169"/>
    </location>
</feature>
<accession>A0ABQ9P622</accession>
<protein>
    <recommendedName>
        <fullName evidence="3">PWI domain-containing protein</fullName>
    </recommendedName>
</protein>
<comment type="caution">
    <text evidence="4">The sequence shown here is derived from an EMBL/GenBank/DDBJ whole genome shotgun (WGS) entry which is preliminary data.</text>
</comment>
<dbReference type="InterPro" id="IPR036483">
    <property type="entry name" value="PWI_dom_sf"/>
</dbReference>
<dbReference type="PROSITE" id="PS51025">
    <property type="entry name" value="PWI"/>
    <property type="match status" value="1"/>
</dbReference>
<dbReference type="Gene3D" id="1.20.1390.10">
    <property type="entry name" value="PWI domain"/>
    <property type="match status" value="1"/>
</dbReference>
<evidence type="ECO:0000313" key="4">
    <source>
        <dbReference type="EMBL" id="KAJ9669085.1"/>
    </source>
</evidence>
<dbReference type="Proteomes" id="UP001172684">
    <property type="component" value="Unassembled WGS sequence"/>
</dbReference>
<sequence>MASSVDQKLLRSTKFPPEFNQKVDIRKINVEVMKKWIAGKISEILPGDDVVTEMCFNLLVEDNFPNIKSIQIQLTGFLEKDTAAFCKELWNLCLSAQANPQGVPKELLEAKKLELIQEKQTRLPPKCADAESRIKHETETLRASARESGQTGAGTAAEDADPIEETETLVEDRTETRDRRREGDALPTIFASLQGAT</sequence>